<evidence type="ECO:0000256" key="2">
    <source>
        <dbReference type="ARBA" id="ARBA00029447"/>
    </source>
</evidence>
<keyword evidence="1 3" id="KW-0807">Transducer</keyword>
<dbReference type="CDD" id="cd01068">
    <property type="entry name" value="globin_sensor"/>
    <property type="match status" value="1"/>
</dbReference>
<comment type="similarity">
    <text evidence="2">Belongs to the methyl-accepting chemotaxis (MCP) protein family.</text>
</comment>
<dbReference type="InterPro" id="IPR004090">
    <property type="entry name" value="Chemotax_Me-accpt_rcpt"/>
</dbReference>
<keyword evidence="7" id="KW-1185">Reference proteome</keyword>
<keyword evidence="4" id="KW-0472">Membrane</keyword>
<name>A0A4R3ML07_9HYPH</name>
<organism evidence="6 7">
    <name type="scientific">Tepidamorphus gemmatus</name>
    <dbReference type="NCBI Taxonomy" id="747076"/>
    <lineage>
        <taxon>Bacteria</taxon>
        <taxon>Pseudomonadati</taxon>
        <taxon>Pseudomonadota</taxon>
        <taxon>Alphaproteobacteria</taxon>
        <taxon>Hyphomicrobiales</taxon>
        <taxon>Tepidamorphaceae</taxon>
        <taxon>Tepidamorphus</taxon>
    </lineage>
</organism>
<dbReference type="PROSITE" id="PS50111">
    <property type="entry name" value="CHEMOTAXIS_TRANSDUC_2"/>
    <property type="match status" value="1"/>
</dbReference>
<dbReference type="Proteomes" id="UP000295678">
    <property type="component" value="Unassembled WGS sequence"/>
</dbReference>
<dbReference type="PRINTS" id="PR00260">
    <property type="entry name" value="CHEMTRNSDUCR"/>
</dbReference>
<dbReference type="SUPFAM" id="SSF46458">
    <property type="entry name" value="Globin-like"/>
    <property type="match status" value="1"/>
</dbReference>
<accession>A0A4R3ML07</accession>
<dbReference type="InterPro" id="IPR039379">
    <property type="entry name" value="Protoglobin_sensor_dom"/>
</dbReference>
<sequence>MQRDSNQPRPMRDHEDPCRIAFLRLDDDVRSALQKFWPVVEPALPSILDDFYAHLARFPEIATLIGAQKNRLKRAQIEHWQRLFSGKFDETYVAGVRAIGQAHQRIGLEPRWYIGGYCFVLVALLDLALRTSWLRPARRADLPRAIVTAVMLDMDFAISVYQDAVLAERAARQTRVDTAIASFETKMQSAIAAMRDAAERMQQTARQIETGCDRTAGLARSVSAAAEEANTNVRTVAAAAEQISASIAEISRRVADSRATTAATRADAERGSRQMRGLQEAAQRIGDVVVLINQIAAQTNLLALNATIEAARAGEAGRGFAVVAAEVKSLAGQTARATEEIAAHVSGIQQSTDEAASLTDSIAGAIGGIDEITAAIAAVMEQQGSAVAEIVRSMHDAATGTNEVSEGITGVSHTAREGSEGAAAAHAAAGDLAARADEIGLHMAAFFQDVRAA</sequence>
<dbReference type="PANTHER" id="PTHR32089:SF112">
    <property type="entry name" value="LYSOZYME-LIKE PROTEIN-RELATED"/>
    <property type="match status" value="1"/>
</dbReference>
<keyword evidence="4" id="KW-1133">Transmembrane helix</keyword>
<dbReference type="GO" id="GO:0004888">
    <property type="term" value="F:transmembrane signaling receptor activity"/>
    <property type="evidence" value="ECO:0007669"/>
    <property type="project" value="InterPro"/>
</dbReference>
<dbReference type="AlphaFoldDB" id="A0A4R3ML07"/>
<dbReference type="InterPro" id="IPR004089">
    <property type="entry name" value="MCPsignal_dom"/>
</dbReference>
<evidence type="ECO:0000313" key="7">
    <source>
        <dbReference type="Proteomes" id="UP000295678"/>
    </source>
</evidence>
<dbReference type="PANTHER" id="PTHR32089">
    <property type="entry name" value="METHYL-ACCEPTING CHEMOTAXIS PROTEIN MCPB"/>
    <property type="match status" value="1"/>
</dbReference>
<evidence type="ECO:0000313" key="6">
    <source>
        <dbReference type="EMBL" id="TCT13448.1"/>
    </source>
</evidence>
<dbReference type="EMBL" id="SMAK01000001">
    <property type="protein sequence ID" value="TCT13448.1"/>
    <property type="molecule type" value="Genomic_DNA"/>
</dbReference>
<dbReference type="GO" id="GO:0016020">
    <property type="term" value="C:membrane"/>
    <property type="evidence" value="ECO:0007669"/>
    <property type="project" value="InterPro"/>
</dbReference>
<dbReference type="OrthoDB" id="266313at2"/>
<dbReference type="Gene3D" id="1.10.490.10">
    <property type="entry name" value="Globins"/>
    <property type="match status" value="1"/>
</dbReference>
<dbReference type="GO" id="GO:0020037">
    <property type="term" value="F:heme binding"/>
    <property type="evidence" value="ECO:0007669"/>
    <property type="project" value="InterPro"/>
</dbReference>
<gene>
    <name evidence="6" type="ORF">EDC22_101315</name>
</gene>
<evidence type="ECO:0000256" key="1">
    <source>
        <dbReference type="ARBA" id="ARBA00023224"/>
    </source>
</evidence>
<dbReference type="InterPro" id="IPR044398">
    <property type="entry name" value="Globin-sensor_dom"/>
</dbReference>
<proteinExistence type="inferred from homology"/>
<reference evidence="6 7" key="1">
    <citation type="submission" date="2019-03" db="EMBL/GenBank/DDBJ databases">
        <title>Genomic Encyclopedia of Type Strains, Phase IV (KMG-IV): sequencing the most valuable type-strain genomes for metagenomic binning, comparative biology and taxonomic classification.</title>
        <authorList>
            <person name="Goeker M."/>
        </authorList>
    </citation>
    <scope>NUCLEOTIDE SEQUENCE [LARGE SCALE GENOMIC DNA]</scope>
    <source>
        <strain evidence="6 7">DSM 19345</strain>
    </source>
</reference>
<dbReference type="Pfam" id="PF00015">
    <property type="entry name" value="MCPsignal"/>
    <property type="match status" value="1"/>
</dbReference>
<feature type="domain" description="Methyl-accepting transducer" evidence="5">
    <location>
        <begin position="190"/>
        <end position="433"/>
    </location>
</feature>
<dbReference type="SMART" id="SM00283">
    <property type="entry name" value="MA"/>
    <property type="match status" value="1"/>
</dbReference>
<dbReference type="GO" id="GO:0006935">
    <property type="term" value="P:chemotaxis"/>
    <property type="evidence" value="ECO:0007669"/>
    <property type="project" value="InterPro"/>
</dbReference>
<comment type="caution">
    <text evidence="6">The sequence shown here is derived from an EMBL/GenBank/DDBJ whole genome shotgun (WGS) entry which is preliminary data.</text>
</comment>
<feature type="transmembrane region" description="Helical" evidence="4">
    <location>
        <begin position="112"/>
        <end position="129"/>
    </location>
</feature>
<dbReference type="GO" id="GO:0007165">
    <property type="term" value="P:signal transduction"/>
    <property type="evidence" value="ECO:0007669"/>
    <property type="project" value="UniProtKB-KW"/>
</dbReference>
<keyword evidence="4" id="KW-0812">Transmembrane</keyword>
<dbReference type="SUPFAM" id="SSF58104">
    <property type="entry name" value="Methyl-accepting chemotaxis protein (MCP) signaling domain"/>
    <property type="match status" value="1"/>
</dbReference>
<dbReference type="Gene3D" id="1.10.287.950">
    <property type="entry name" value="Methyl-accepting chemotaxis protein"/>
    <property type="match status" value="1"/>
</dbReference>
<protein>
    <submittedName>
        <fullName evidence="6">Methyl-accepting chemotaxis protein (MCP) signaling protein</fullName>
    </submittedName>
</protein>
<dbReference type="GO" id="GO:0019825">
    <property type="term" value="F:oxygen binding"/>
    <property type="evidence" value="ECO:0007669"/>
    <property type="project" value="InterPro"/>
</dbReference>
<dbReference type="InterPro" id="IPR009050">
    <property type="entry name" value="Globin-like_sf"/>
</dbReference>
<dbReference type="Pfam" id="PF11563">
    <property type="entry name" value="Protoglobin"/>
    <property type="match status" value="1"/>
</dbReference>
<evidence type="ECO:0000256" key="4">
    <source>
        <dbReference type="SAM" id="Phobius"/>
    </source>
</evidence>
<evidence type="ECO:0000259" key="5">
    <source>
        <dbReference type="PROSITE" id="PS50111"/>
    </source>
</evidence>
<dbReference type="InterPro" id="IPR012292">
    <property type="entry name" value="Globin/Proto"/>
</dbReference>
<evidence type="ECO:0000256" key="3">
    <source>
        <dbReference type="PROSITE-ProRule" id="PRU00284"/>
    </source>
</evidence>